<keyword evidence="2" id="KW-1185">Reference proteome</keyword>
<protein>
    <submittedName>
        <fullName evidence="1">Uncharacterized protein</fullName>
    </submittedName>
</protein>
<organism evidence="1 2">
    <name type="scientific">Ophiobolus disseminans</name>
    <dbReference type="NCBI Taxonomy" id="1469910"/>
    <lineage>
        <taxon>Eukaryota</taxon>
        <taxon>Fungi</taxon>
        <taxon>Dikarya</taxon>
        <taxon>Ascomycota</taxon>
        <taxon>Pezizomycotina</taxon>
        <taxon>Dothideomycetes</taxon>
        <taxon>Pleosporomycetidae</taxon>
        <taxon>Pleosporales</taxon>
        <taxon>Pleosporineae</taxon>
        <taxon>Phaeosphaeriaceae</taxon>
        <taxon>Ophiobolus</taxon>
    </lineage>
</organism>
<accession>A0A6A7AC26</accession>
<dbReference type="Proteomes" id="UP000799424">
    <property type="component" value="Unassembled WGS sequence"/>
</dbReference>
<dbReference type="AlphaFoldDB" id="A0A6A7AC26"/>
<gene>
    <name evidence="1" type="ORF">CC86DRAFT_166119</name>
</gene>
<evidence type="ECO:0000313" key="1">
    <source>
        <dbReference type="EMBL" id="KAF2830693.1"/>
    </source>
</evidence>
<dbReference type="EMBL" id="MU006219">
    <property type="protein sequence ID" value="KAF2830693.1"/>
    <property type="molecule type" value="Genomic_DNA"/>
</dbReference>
<sequence length="132" mass="14747">MQHAMSFCHIVRFQGSTTTFAVSHASPTFPGHSSSPFQPDRYPLSCLRPTISVWWLSCSRWLRSCRAESGVCQLHVGRNWSLPVFVGLVIFPYRNTPSATMDSEVIGSQDSVPNARKCSDTPHFIVTTFACH</sequence>
<name>A0A6A7AC26_9PLEO</name>
<reference evidence="1" key="1">
    <citation type="journal article" date="2020" name="Stud. Mycol.">
        <title>101 Dothideomycetes genomes: a test case for predicting lifestyles and emergence of pathogens.</title>
        <authorList>
            <person name="Haridas S."/>
            <person name="Albert R."/>
            <person name="Binder M."/>
            <person name="Bloem J."/>
            <person name="Labutti K."/>
            <person name="Salamov A."/>
            <person name="Andreopoulos B."/>
            <person name="Baker S."/>
            <person name="Barry K."/>
            <person name="Bills G."/>
            <person name="Bluhm B."/>
            <person name="Cannon C."/>
            <person name="Castanera R."/>
            <person name="Culley D."/>
            <person name="Daum C."/>
            <person name="Ezra D."/>
            <person name="Gonzalez J."/>
            <person name="Henrissat B."/>
            <person name="Kuo A."/>
            <person name="Liang C."/>
            <person name="Lipzen A."/>
            <person name="Lutzoni F."/>
            <person name="Magnuson J."/>
            <person name="Mondo S."/>
            <person name="Nolan M."/>
            <person name="Ohm R."/>
            <person name="Pangilinan J."/>
            <person name="Park H.-J."/>
            <person name="Ramirez L."/>
            <person name="Alfaro M."/>
            <person name="Sun H."/>
            <person name="Tritt A."/>
            <person name="Yoshinaga Y."/>
            <person name="Zwiers L.-H."/>
            <person name="Turgeon B."/>
            <person name="Goodwin S."/>
            <person name="Spatafora J."/>
            <person name="Crous P."/>
            <person name="Grigoriev I."/>
        </authorList>
    </citation>
    <scope>NUCLEOTIDE SEQUENCE</scope>
    <source>
        <strain evidence="1">CBS 113818</strain>
    </source>
</reference>
<evidence type="ECO:0000313" key="2">
    <source>
        <dbReference type="Proteomes" id="UP000799424"/>
    </source>
</evidence>
<proteinExistence type="predicted"/>